<accession>A0AAU9JSZ5</accession>
<evidence type="ECO:0000256" key="7">
    <source>
        <dbReference type="SAM" id="Phobius"/>
    </source>
</evidence>
<evidence type="ECO:0000256" key="4">
    <source>
        <dbReference type="ARBA" id="ARBA00022692"/>
    </source>
</evidence>
<name>A0AAU9JSZ5_9CILI</name>
<dbReference type="EMBL" id="CAJZBQ010000051">
    <property type="protein sequence ID" value="CAG9330378.1"/>
    <property type="molecule type" value="Genomic_DNA"/>
</dbReference>
<dbReference type="InterPro" id="IPR004324">
    <property type="entry name" value="FBT"/>
</dbReference>
<dbReference type="CDD" id="cd17484">
    <property type="entry name" value="MFS_FBT"/>
    <property type="match status" value="1"/>
</dbReference>
<evidence type="ECO:0000313" key="9">
    <source>
        <dbReference type="Proteomes" id="UP001162131"/>
    </source>
</evidence>
<comment type="subcellular location">
    <subcellularLocation>
        <location evidence="1">Membrane</location>
        <topology evidence="1">Multi-pass membrane protein</topology>
    </subcellularLocation>
</comment>
<comment type="caution">
    <text evidence="8">The sequence shown here is derived from an EMBL/GenBank/DDBJ whole genome shotgun (WGS) entry which is preliminary data.</text>
</comment>
<dbReference type="NCBIfam" id="TIGR00788">
    <property type="entry name" value="fbt"/>
    <property type="match status" value="1"/>
</dbReference>
<evidence type="ECO:0008006" key="10">
    <source>
        <dbReference type="Google" id="ProtNLM"/>
    </source>
</evidence>
<keyword evidence="6 7" id="KW-0472">Membrane</keyword>
<feature type="transmembrane region" description="Helical" evidence="7">
    <location>
        <begin position="112"/>
        <end position="134"/>
    </location>
</feature>
<gene>
    <name evidence="8" type="ORF">BSTOLATCC_MIC50971</name>
</gene>
<feature type="transmembrane region" description="Helical" evidence="7">
    <location>
        <begin position="267"/>
        <end position="284"/>
    </location>
</feature>
<protein>
    <recommendedName>
        <fullName evidence="10">Folate-biopterin transporter</fullName>
    </recommendedName>
</protein>
<dbReference type="Pfam" id="PF03092">
    <property type="entry name" value="BT1"/>
    <property type="match status" value="1"/>
</dbReference>
<dbReference type="SUPFAM" id="SSF103473">
    <property type="entry name" value="MFS general substrate transporter"/>
    <property type="match status" value="1"/>
</dbReference>
<evidence type="ECO:0000256" key="1">
    <source>
        <dbReference type="ARBA" id="ARBA00004141"/>
    </source>
</evidence>
<dbReference type="GO" id="GO:0016020">
    <property type="term" value="C:membrane"/>
    <property type="evidence" value="ECO:0007669"/>
    <property type="project" value="UniProtKB-SubCell"/>
</dbReference>
<keyword evidence="3" id="KW-0813">Transport</keyword>
<evidence type="ECO:0000313" key="8">
    <source>
        <dbReference type="EMBL" id="CAG9330378.1"/>
    </source>
</evidence>
<feature type="transmembrane region" description="Helical" evidence="7">
    <location>
        <begin position="18"/>
        <end position="37"/>
    </location>
</feature>
<feature type="transmembrane region" description="Helical" evidence="7">
    <location>
        <begin position="184"/>
        <end position="204"/>
    </location>
</feature>
<reference evidence="8" key="1">
    <citation type="submission" date="2021-09" db="EMBL/GenBank/DDBJ databases">
        <authorList>
            <consortium name="AG Swart"/>
            <person name="Singh M."/>
            <person name="Singh A."/>
            <person name="Seah K."/>
            <person name="Emmerich C."/>
        </authorList>
    </citation>
    <scope>NUCLEOTIDE SEQUENCE</scope>
    <source>
        <strain evidence="8">ATCC30299</strain>
    </source>
</reference>
<dbReference type="InterPro" id="IPR039309">
    <property type="entry name" value="BT1"/>
</dbReference>
<feature type="transmembrane region" description="Helical" evidence="7">
    <location>
        <begin position="89"/>
        <end position="106"/>
    </location>
</feature>
<keyword evidence="5 7" id="KW-1133">Transmembrane helix</keyword>
<dbReference type="InterPro" id="IPR036259">
    <property type="entry name" value="MFS_trans_sf"/>
</dbReference>
<comment type="similarity">
    <text evidence="2">Belongs to the major facilitator superfamily. Folate-biopterin transporter (TC 2.A.71) family.</text>
</comment>
<dbReference type="Gene3D" id="1.20.1250.20">
    <property type="entry name" value="MFS general substrate transporter like domains"/>
    <property type="match status" value="2"/>
</dbReference>
<proteinExistence type="inferred from homology"/>
<feature type="transmembrane region" description="Helical" evidence="7">
    <location>
        <begin position="335"/>
        <end position="353"/>
    </location>
</feature>
<feature type="transmembrane region" description="Helical" evidence="7">
    <location>
        <begin position="231"/>
        <end position="255"/>
    </location>
</feature>
<dbReference type="Proteomes" id="UP001162131">
    <property type="component" value="Unassembled WGS sequence"/>
</dbReference>
<feature type="transmembrane region" description="Helical" evidence="7">
    <location>
        <begin position="57"/>
        <end position="77"/>
    </location>
</feature>
<dbReference type="PANTHER" id="PTHR31585:SF0">
    <property type="entry name" value="FOLATE-BIOPTERIN TRANSPORTER 1, CHLOROPLASTIC"/>
    <property type="match status" value="1"/>
</dbReference>
<dbReference type="AlphaFoldDB" id="A0AAU9JSZ5"/>
<dbReference type="PANTHER" id="PTHR31585">
    <property type="entry name" value="FOLATE-BIOPTERIN TRANSPORTER 1, CHLOROPLASTIC"/>
    <property type="match status" value="1"/>
</dbReference>
<keyword evidence="9" id="KW-1185">Reference proteome</keyword>
<feature type="transmembrane region" description="Helical" evidence="7">
    <location>
        <begin position="374"/>
        <end position="393"/>
    </location>
</feature>
<sequence length="440" mass="49067">MASPEIEEEPLKGPPSKFTITGLVIILVAISQGFLGLSDLSMSYLYKDDFGMGPSEVAFASSLASIPWIIKPLWGFISDCFPIFGRRRSPYLAIFGIIGMCSWIYMSSSVNTPVAAVITMLIIQVCTAFCNVIGEALVVEESQKGGDSPEDASKYVTLFFGTRAFGMLITAYSGGILLEYIDKRTVFLITACFPLLLCVAALLMKEHRVTENPTINTQIKEIWQFVKMPQVAWPITFIFLFMCTPSSGDAMFFYYTNDLGFEYEFMGRMKMAWGLATLIGMLVYNKWLKDVKFKPMFFWSCIIGCVMGLTQILLVTRSNVALGIPDTVFALSSNFLVQALGELNAMPLLVLCCRICPKNIEGSLYALLMSTWNFGNLVSSQLGAVLMIGLGITETNFKLLWLMLLLTNLIMLIPLPLLKCIPEYERVEKEERNSDGYNDV</sequence>
<feature type="transmembrane region" description="Helical" evidence="7">
    <location>
        <begin position="296"/>
        <end position="315"/>
    </location>
</feature>
<keyword evidence="4 7" id="KW-0812">Transmembrane</keyword>
<organism evidence="8 9">
    <name type="scientific">Blepharisma stoltei</name>
    <dbReference type="NCBI Taxonomy" id="1481888"/>
    <lineage>
        <taxon>Eukaryota</taxon>
        <taxon>Sar</taxon>
        <taxon>Alveolata</taxon>
        <taxon>Ciliophora</taxon>
        <taxon>Postciliodesmatophora</taxon>
        <taxon>Heterotrichea</taxon>
        <taxon>Heterotrichida</taxon>
        <taxon>Blepharismidae</taxon>
        <taxon>Blepharisma</taxon>
    </lineage>
</organism>
<evidence type="ECO:0000256" key="2">
    <source>
        <dbReference type="ARBA" id="ARBA00007015"/>
    </source>
</evidence>
<evidence type="ECO:0000256" key="3">
    <source>
        <dbReference type="ARBA" id="ARBA00022448"/>
    </source>
</evidence>
<evidence type="ECO:0000256" key="6">
    <source>
        <dbReference type="ARBA" id="ARBA00023136"/>
    </source>
</evidence>
<feature type="transmembrane region" description="Helical" evidence="7">
    <location>
        <begin position="155"/>
        <end position="178"/>
    </location>
</feature>
<evidence type="ECO:0000256" key="5">
    <source>
        <dbReference type="ARBA" id="ARBA00022989"/>
    </source>
</evidence>
<feature type="transmembrane region" description="Helical" evidence="7">
    <location>
        <begin position="399"/>
        <end position="418"/>
    </location>
</feature>